<dbReference type="Gene3D" id="3.30.300.20">
    <property type="match status" value="1"/>
</dbReference>
<dbReference type="SMART" id="SM00393">
    <property type="entry name" value="R3H"/>
    <property type="match status" value="1"/>
</dbReference>
<dbReference type="Pfam" id="PF13083">
    <property type="entry name" value="KH_KhpA-B"/>
    <property type="match status" value="1"/>
</dbReference>
<name>A0A1F7HI36_9BACT</name>
<protein>
    <recommendedName>
        <fullName evidence="1">R3H domain-containing protein</fullName>
    </recommendedName>
</protein>
<dbReference type="PROSITE" id="PS51061">
    <property type="entry name" value="R3H"/>
    <property type="match status" value="1"/>
</dbReference>
<organism evidence="2 3">
    <name type="scientific">Candidatus Roizmanbacteria bacterium RIFCSPHIGHO2_12_FULL_33_9</name>
    <dbReference type="NCBI Taxonomy" id="1802045"/>
    <lineage>
        <taxon>Bacteria</taxon>
        <taxon>Candidatus Roizmaniibacteriota</taxon>
    </lineage>
</organism>
<gene>
    <name evidence="2" type="ORF">A3F29_03515</name>
</gene>
<comment type="caution">
    <text evidence="2">The sequence shown here is derived from an EMBL/GenBank/DDBJ whole genome shotgun (WGS) entry which is preliminary data.</text>
</comment>
<dbReference type="SUPFAM" id="SSF82708">
    <property type="entry name" value="R3H domain"/>
    <property type="match status" value="1"/>
</dbReference>
<dbReference type="AlphaFoldDB" id="A0A1F7HI36"/>
<proteinExistence type="predicted"/>
<evidence type="ECO:0000259" key="1">
    <source>
        <dbReference type="PROSITE" id="PS51061"/>
    </source>
</evidence>
<dbReference type="Proteomes" id="UP000177199">
    <property type="component" value="Unassembled WGS sequence"/>
</dbReference>
<feature type="domain" description="R3H" evidence="1">
    <location>
        <begin position="84"/>
        <end position="151"/>
    </location>
</feature>
<dbReference type="GO" id="GO:0003723">
    <property type="term" value="F:RNA binding"/>
    <property type="evidence" value="ECO:0007669"/>
    <property type="project" value="InterPro"/>
</dbReference>
<accession>A0A1F7HI36</accession>
<dbReference type="Pfam" id="PF01424">
    <property type="entry name" value="R3H"/>
    <property type="match status" value="1"/>
</dbReference>
<dbReference type="InterPro" id="IPR015946">
    <property type="entry name" value="KH_dom-like_a/b"/>
</dbReference>
<dbReference type="PANTHER" id="PTHR35800">
    <property type="entry name" value="PROTEIN JAG"/>
    <property type="match status" value="1"/>
</dbReference>
<dbReference type="PANTHER" id="PTHR35800:SF1">
    <property type="entry name" value="RNA-BINDING PROTEIN KHPB"/>
    <property type="match status" value="1"/>
</dbReference>
<dbReference type="InterPro" id="IPR009019">
    <property type="entry name" value="KH_sf_prok-type"/>
</dbReference>
<dbReference type="Gene3D" id="3.30.1370.50">
    <property type="entry name" value="R3H-like domain"/>
    <property type="match status" value="1"/>
</dbReference>
<evidence type="ECO:0000313" key="2">
    <source>
        <dbReference type="EMBL" id="OGK30897.1"/>
    </source>
</evidence>
<reference evidence="2 3" key="1">
    <citation type="journal article" date="2016" name="Nat. Commun.">
        <title>Thousands of microbial genomes shed light on interconnected biogeochemical processes in an aquifer system.</title>
        <authorList>
            <person name="Anantharaman K."/>
            <person name="Brown C.T."/>
            <person name="Hug L.A."/>
            <person name="Sharon I."/>
            <person name="Castelle C.J."/>
            <person name="Probst A.J."/>
            <person name="Thomas B.C."/>
            <person name="Singh A."/>
            <person name="Wilkins M.J."/>
            <person name="Karaoz U."/>
            <person name="Brodie E.L."/>
            <person name="Williams K.H."/>
            <person name="Hubbard S.S."/>
            <person name="Banfield J.F."/>
        </authorList>
    </citation>
    <scope>NUCLEOTIDE SEQUENCE [LARGE SCALE GENOMIC DNA]</scope>
</reference>
<sequence length="153" mass="17629">MNKADVIKSEAVDLLSKIIDKPDVEVNEEGESFMIVIKAEEDAPVVIGRHGETIKAIQKLLEVILYKKFGESVEVLVNVNDYREKQKERIQEIADRYASQTKESGEQSFIRGFSSYERKLAHEYITETYPDLTTFSEGEGRDRQLIIEKKEEK</sequence>
<dbReference type="InterPro" id="IPR039247">
    <property type="entry name" value="KhpB"/>
</dbReference>
<dbReference type="SUPFAM" id="SSF54814">
    <property type="entry name" value="Prokaryotic type KH domain (KH-domain type II)"/>
    <property type="match status" value="1"/>
</dbReference>
<dbReference type="InterPro" id="IPR001374">
    <property type="entry name" value="R3H_dom"/>
</dbReference>
<evidence type="ECO:0000313" key="3">
    <source>
        <dbReference type="Proteomes" id="UP000177199"/>
    </source>
</evidence>
<dbReference type="EMBL" id="MFZV01000040">
    <property type="protein sequence ID" value="OGK30897.1"/>
    <property type="molecule type" value="Genomic_DNA"/>
</dbReference>
<dbReference type="InterPro" id="IPR036867">
    <property type="entry name" value="R3H_dom_sf"/>
</dbReference>